<dbReference type="Pfam" id="PF01969">
    <property type="entry name" value="Ni_insertion"/>
    <property type="match status" value="1"/>
</dbReference>
<dbReference type="HAMAP" id="MF_01074">
    <property type="entry name" value="LarC"/>
    <property type="match status" value="1"/>
</dbReference>
<dbReference type="Proteomes" id="UP001596989">
    <property type="component" value="Unassembled WGS sequence"/>
</dbReference>
<keyword evidence="2 4" id="KW-0456">Lyase</keyword>
<evidence type="ECO:0000256" key="3">
    <source>
        <dbReference type="SAM" id="MobiDB-lite"/>
    </source>
</evidence>
<dbReference type="InterPro" id="IPR002395">
    <property type="entry name" value="Kininogen"/>
</dbReference>
<keyword evidence="5" id="KW-1185">Reference proteome</keyword>
<protein>
    <recommendedName>
        <fullName evidence="2">Pyridinium-3,5-bisthiocarboxylic acid mononucleotide nickel insertion protein</fullName>
        <shortName evidence="2">P2TMN nickel insertion protein</shortName>
        <ecNumber evidence="2">4.99.1.12</ecNumber>
    </recommendedName>
    <alternativeName>
        <fullName evidence="2">Nickel-pincer cofactor biosynthesis protein LarC</fullName>
    </alternativeName>
</protein>
<dbReference type="EMBL" id="JBHTJZ010000004">
    <property type="protein sequence ID" value="MFD0958129.1"/>
    <property type="molecule type" value="Genomic_DNA"/>
</dbReference>
<comment type="caution">
    <text evidence="4">The sequence shown here is derived from an EMBL/GenBank/DDBJ whole genome shotgun (WGS) entry which is preliminary data.</text>
</comment>
<gene>
    <name evidence="2 4" type="primary">larC</name>
    <name evidence="4" type="ORF">ACFQ2I_01865</name>
</gene>
<dbReference type="RefSeq" id="WP_377561774.1">
    <property type="nucleotide sequence ID" value="NZ_JBHTJZ010000004.1"/>
</dbReference>
<accession>A0ABW3HL26</accession>
<evidence type="ECO:0000256" key="2">
    <source>
        <dbReference type="HAMAP-Rule" id="MF_01074"/>
    </source>
</evidence>
<evidence type="ECO:0000313" key="5">
    <source>
        <dbReference type="Proteomes" id="UP001596989"/>
    </source>
</evidence>
<dbReference type="Gene3D" id="3.30.70.1380">
    <property type="entry name" value="Transcriptional regulatory protein pf0864 domain like"/>
    <property type="match status" value="1"/>
</dbReference>
<comment type="catalytic activity">
    <reaction evidence="2">
        <text>Ni(II)-pyridinium-3,5-bisthiocarboxylate mononucleotide = pyridinium-3,5-bisthiocarboxylate mononucleotide + Ni(2+)</text>
        <dbReference type="Rhea" id="RHEA:54784"/>
        <dbReference type="ChEBI" id="CHEBI:49786"/>
        <dbReference type="ChEBI" id="CHEBI:137372"/>
        <dbReference type="ChEBI" id="CHEBI:137373"/>
        <dbReference type="EC" id="4.99.1.12"/>
    </reaction>
</comment>
<comment type="similarity">
    <text evidence="2">Belongs to the LarC family.</text>
</comment>
<feature type="region of interest" description="Disordered" evidence="3">
    <location>
        <begin position="66"/>
        <end position="152"/>
    </location>
</feature>
<name>A0ABW3HL26_9BACL</name>
<dbReference type="NCBIfam" id="TIGR00299">
    <property type="entry name" value="nickel pincer cofactor biosynthesis protein LarC"/>
    <property type="match status" value="1"/>
</dbReference>
<evidence type="ECO:0000313" key="4">
    <source>
        <dbReference type="EMBL" id="MFD0958129.1"/>
    </source>
</evidence>
<dbReference type="PANTHER" id="PTHR36566">
    <property type="entry name" value="NICKEL INSERTION PROTEIN-RELATED"/>
    <property type="match status" value="1"/>
</dbReference>
<dbReference type="PANTHER" id="PTHR36566:SF1">
    <property type="entry name" value="PYRIDINIUM-3,5-BISTHIOCARBOXYLIC ACID MONONUCLEOTIDE NICKEL INSERTION PROTEIN"/>
    <property type="match status" value="1"/>
</dbReference>
<reference evidence="5" key="1">
    <citation type="journal article" date="2019" name="Int. J. Syst. Evol. Microbiol.">
        <title>The Global Catalogue of Microorganisms (GCM) 10K type strain sequencing project: providing services to taxonomists for standard genome sequencing and annotation.</title>
        <authorList>
            <consortium name="The Broad Institute Genomics Platform"/>
            <consortium name="The Broad Institute Genome Sequencing Center for Infectious Disease"/>
            <person name="Wu L."/>
            <person name="Ma J."/>
        </authorList>
    </citation>
    <scope>NUCLEOTIDE SEQUENCE [LARGE SCALE GENOMIC DNA]</scope>
    <source>
        <strain evidence="5">CCUG 59129</strain>
    </source>
</reference>
<organism evidence="4 5">
    <name type="scientific">Paenibacillus chungangensis</name>
    <dbReference type="NCBI Taxonomy" id="696535"/>
    <lineage>
        <taxon>Bacteria</taxon>
        <taxon>Bacillati</taxon>
        <taxon>Bacillota</taxon>
        <taxon>Bacilli</taxon>
        <taxon>Bacillales</taxon>
        <taxon>Paenibacillaceae</taxon>
        <taxon>Paenibacillus</taxon>
    </lineage>
</organism>
<keyword evidence="1 2" id="KW-0533">Nickel</keyword>
<sequence length="476" mass="53305">MKSLYLDCSYGIAGDMTLAALLDLGADREYVAAELKRLPIDPFKLETNHVMRCGMRGLHLKVELDGGSGHAHDHAHSHDHDHVHNHAHSHDHDHVHNHAHSHDHDHVHNHAHSHDHDHVHSHAHSHDHDHAHSHDHEHGHHHGHSHDHDHVHRKAKDILAMIRESDMPSRVKERSSRIFQEIAVAEAKIHGISIEDVHFHEVGAMDSIIDIIGVCLALESLQIEHIYAGPVATGYGYMRMAHGLYPLPAPATSELLKGLRLADFNAKGELTTPTGAGIIRALATQLEHLPPSSIEHIGYGAGTKDFAHPNILRAFIIDPSNKDESANRRDRHQEQIAVLEAQVDDMPGEALGYLMESLFREGAKDVYYTPVQMKKNRPGTLITVLSSLEQADELEAILFKESSTFGVRRSFLQRSALERTITKRETPYGEIRVKEGIWRGQRLKATPEYEDVASAARRHGATFDEVYQSVVHGLSE</sequence>
<dbReference type="InterPro" id="IPR002822">
    <property type="entry name" value="Ni_insertion"/>
</dbReference>
<dbReference type="GO" id="GO:0016829">
    <property type="term" value="F:lyase activity"/>
    <property type="evidence" value="ECO:0007669"/>
    <property type="project" value="UniProtKB-KW"/>
</dbReference>
<dbReference type="PRINTS" id="PR00334">
    <property type="entry name" value="KININOGEN"/>
</dbReference>
<feature type="compositionally biased region" description="Basic residues" evidence="3">
    <location>
        <begin position="139"/>
        <end position="152"/>
    </location>
</feature>
<feature type="compositionally biased region" description="Basic and acidic residues" evidence="3">
    <location>
        <begin position="66"/>
        <end position="138"/>
    </location>
</feature>
<proteinExistence type="inferred from homology"/>
<comment type="function">
    <text evidence="2">Involved in the biosynthesis of a nickel-pincer cofactor ((SCS)Ni(II) pincer complex). Binds Ni(2+), and functions in nickel delivery to pyridinium-3,5-bisthiocarboxylic acid mononucleotide (P2TMN), to form the mature cofactor. Is thus probably required for the activation of nickel-pincer cofactor-dependent enzymes.</text>
</comment>
<dbReference type="EC" id="4.99.1.12" evidence="2"/>
<evidence type="ECO:0000256" key="1">
    <source>
        <dbReference type="ARBA" id="ARBA00022596"/>
    </source>
</evidence>